<dbReference type="Proteomes" id="UP000192491">
    <property type="component" value="Unassembled WGS sequence"/>
</dbReference>
<evidence type="ECO:0000313" key="9">
    <source>
        <dbReference type="Proteomes" id="UP000192491"/>
    </source>
</evidence>
<feature type="transmembrane region" description="Helical" evidence="6">
    <location>
        <begin position="98"/>
        <end position="125"/>
    </location>
</feature>
<evidence type="ECO:0000256" key="4">
    <source>
        <dbReference type="ARBA" id="ARBA00022989"/>
    </source>
</evidence>
<keyword evidence="2" id="KW-1003">Cell membrane</keyword>
<organism evidence="8 9">
    <name type="scientific">Thiothrix lacustris</name>
    <dbReference type="NCBI Taxonomy" id="525917"/>
    <lineage>
        <taxon>Bacteria</taxon>
        <taxon>Pseudomonadati</taxon>
        <taxon>Pseudomonadota</taxon>
        <taxon>Gammaproteobacteria</taxon>
        <taxon>Thiotrichales</taxon>
        <taxon>Thiotrichaceae</taxon>
        <taxon>Thiothrix</taxon>
    </lineage>
</organism>
<comment type="subcellular location">
    <subcellularLocation>
        <location evidence="1">Cell membrane</location>
        <topology evidence="1">Multi-pass membrane protein</topology>
    </subcellularLocation>
</comment>
<accession>A0A1Y1QCE0</accession>
<comment type="caution">
    <text evidence="8">The sequence shown here is derived from an EMBL/GenBank/DDBJ whole genome shotgun (WGS) entry which is preliminary data.</text>
</comment>
<dbReference type="InterPro" id="IPR038766">
    <property type="entry name" value="Membrane_comp_ABC_pdt"/>
</dbReference>
<dbReference type="Pfam" id="PF02687">
    <property type="entry name" value="FtsX"/>
    <property type="match status" value="1"/>
</dbReference>
<evidence type="ECO:0000256" key="3">
    <source>
        <dbReference type="ARBA" id="ARBA00022692"/>
    </source>
</evidence>
<keyword evidence="4 6" id="KW-1133">Transmembrane helix</keyword>
<reference evidence="8 9" key="1">
    <citation type="submission" date="2017-01" db="EMBL/GenBank/DDBJ databases">
        <title>Novel large sulfur bacteria in the metagenomes of groundwater-fed chemosynthetic microbial mats in the Lake Huron basin.</title>
        <authorList>
            <person name="Sharrar A.M."/>
            <person name="Flood B.E."/>
            <person name="Bailey J.V."/>
            <person name="Jones D.S."/>
            <person name="Biddanda B."/>
            <person name="Ruberg S.A."/>
            <person name="Marcus D.N."/>
            <person name="Dick G.J."/>
        </authorList>
    </citation>
    <scope>NUCLEOTIDE SEQUENCE [LARGE SCALE GENOMIC DNA]</scope>
    <source>
        <strain evidence="8">A8</strain>
    </source>
</reference>
<keyword evidence="5 6" id="KW-0472">Membrane</keyword>
<evidence type="ECO:0000256" key="5">
    <source>
        <dbReference type="ARBA" id="ARBA00023136"/>
    </source>
</evidence>
<evidence type="ECO:0000259" key="7">
    <source>
        <dbReference type="Pfam" id="PF02687"/>
    </source>
</evidence>
<gene>
    <name evidence="8" type="ORF">BWK73_42380</name>
</gene>
<evidence type="ECO:0000313" key="8">
    <source>
        <dbReference type="EMBL" id="OQX02532.1"/>
    </source>
</evidence>
<feature type="transmembrane region" description="Helical" evidence="6">
    <location>
        <begin position="131"/>
        <end position="155"/>
    </location>
</feature>
<dbReference type="PANTHER" id="PTHR30287">
    <property type="entry name" value="MEMBRANE COMPONENT OF PREDICTED ABC SUPERFAMILY METABOLITE UPTAKE TRANSPORTER"/>
    <property type="match status" value="1"/>
</dbReference>
<evidence type="ECO:0000256" key="6">
    <source>
        <dbReference type="SAM" id="Phobius"/>
    </source>
</evidence>
<dbReference type="PANTHER" id="PTHR30287:SF1">
    <property type="entry name" value="INNER MEMBRANE PROTEIN"/>
    <property type="match status" value="1"/>
</dbReference>
<feature type="domain" description="ABC3 transporter permease C-terminal" evidence="7">
    <location>
        <begin position="50"/>
        <end position="156"/>
    </location>
</feature>
<proteinExistence type="predicted"/>
<feature type="transmembrane region" description="Helical" evidence="6">
    <location>
        <begin position="45"/>
        <end position="66"/>
    </location>
</feature>
<evidence type="ECO:0000256" key="2">
    <source>
        <dbReference type="ARBA" id="ARBA00022475"/>
    </source>
</evidence>
<sequence>LITSVHFGEKKALVTEMIRQFPSITAIDVGAVVTQIRSLVEQVSLAVQGIFVFTLIAGVVVLIAALQSQKAERRRELAILKSLGAGRALLQRRIWSEFLLLGALAGALAGLLALTAGNVLAYYLFDLDISLNIVPLVVSSLIGSVLVGVAGYWNLRGLLQVLPLSLLKS</sequence>
<name>A0A1Y1QCE0_9GAMM</name>
<dbReference type="EMBL" id="MTEJ01000478">
    <property type="protein sequence ID" value="OQX02532.1"/>
    <property type="molecule type" value="Genomic_DNA"/>
</dbReference>
<evidence type="ECO:0000256" key="1">
    <source>
        <dbReference type="ARBA" id="ARBA00004651"/>
    </source>
</evidence>
<feature type="non-terminal residue" evidence="8">
    <location>
        <position position="1"/>
    </location>
</feature>
<dbReference type="GO" id="GO:0005886">
    <property type="term" value="C:plasma membrane"/>
    <property type="evidence" value="ECO:0007669"/>
    <property type="project" value="UniProtKB-SubCell"/>
</dbReference>
<dbReference type="InterPro" id="IPR003838">
    <property type="entry name" value="ABC3_permease_C"/>
</dbReference>
<keyword evidence="3 6" id="KW-0812">Transmembrane</keyword>
<protein>
    <recommendedName>
        <fullName evidence="7">ABC3 transporter permease C-terminal domain-containing protein</fullName>
    </recommendedName>
</protein>
<dbReference type="AlphaFoldDB" id="A0A1Y1QCE0"/>